<evidence type="ECO:0000259" key="1">
    <source>
        <dbReference type="Pfam" id="PF01551"/>
    </source>
</evidence>
<organism evidence="2 3">
    <name type="scientific">Actinoalloteichus hymeniacidonis</name>
    <dbReference type="NCBI Taxonomy" id="340345"/>
    <lineage>
        <taxon>Bacteria</taxon>
        <taxon>Bacillati</taxon>
        <taxon>Actinomycetota</taxon>
        <taxon>Actinomycetes</taxon>
        <taxon>Pseudonocardiales</taxon>
        <taxon>Pseudonocardiaceae</taxon>
        <taxon>Actinoalloteichus</taxon>
    </lineage>
</organism>
<evidence type="ECO:0000313" key="2">
    <source>
        <dbReference type="EMBL" id="AOS65700.1"/>
    </source>
</evidence>
<dbReference type="AlphaFoldDB" id="A0AAC9N0S4"/>
<dbReference type="KEGG" id="ahm:TL08_24610"/>
<protein>
    <submittedName>
        <fullName evidence="2">Peptidase family M23</fullName>
    </submittedName>
</protein>
<accession>A0AAC9N0S4</accession>
<dbReference type="InterPro" id="IPR016047">
    <property type="entry name" value="M23ase_b-sheet_dom"/>
</dbReference>
<dbReference type="SUPFAM" id="SSF51261">
    <property type="entry name" value="Duplicated hybrid motif"/>
    <property type="match status" value="1"/>
</dbReference>
<dbReference type="Gene3D" id="2.70.70.10">
    <property type="entry name" value="Glucose Permease (Domain IIA)"/>
    <property type="match status" value="1"/>
</dbReference>
<dbReference type="Proteomes" id="UP000095210">
    <property type="component" value="Chromosome"/>
</dbReference>
<reference evidence="3" key="1">
    <citation type="submission" date="2016-03" db="EMBL/GenBank/DDBJ databases">
        <title>Complete genome sequence of the type strain Actinoalloteichus hymeniacidonis DSM 45092.</title>
        <authorList>
            <person name="Schaffert L."/>
            <person name="Albersmeier A."/>
            <person name="Winkler A."/>
            <person name="Kalinowski J."/>
            <person name="Zotchev S."/>
            <person name="Ruckert C."/>
        </authorList>
    </citation>
    <scope>NUCLEOTIDE SEQUENCE [LARGE SCALE GENOMIC DNA]</scope>
    <source>
        <strain evidence="3">HPA177(T) (DSM 45092(T))</strain>
    </source>
</reference>
<feature type="domain" description="M23ase beta-sheet core" evidence="1">
    <location>
        <begin position="122"/>
        <end position="218"/>
    </location>
</feature>
<keyword evidence="3" id="KW-1185">Reference proteome</keyword>
<dbReference type="InterPro" id="IPR011055">
    <property type="entry name" value="Dup_hybrid_motif"/>
</dbReference>
<evidence type="ECO:0000313" key="3">
    <source>
        <dbReference type="Proteomes" id="UP000095210"/>
    </source>
</evidence>
<dbReference type="EMBL" id="CP014859">
    <property type="protein sequence ID" value="AOS65700.1"/>
    <property type="molecule type" value="Genomic_DNA"/>
</dbReference>
<dbReference type="PANTHER" id="PTHR21666">
    <property type="entry name" value="PEPTIDASE-RELATED"/>
    <property type="match status" value="1"/>
</dbReference>
<gene>
    <name evidence="2" type="ORF">TL08_24610</name>
</gene>
<name>A0AAC9N0S4_9PSEU</name>
<dbReference type="InterPro" id="IPR050570">
    <property type="entry name" value="Cell_wall_metabolism_enzyme"/>
</dbReference>
<dbReference type="CDD" id="cd12797">
    <property type="entry name" value="M23_peptidase"/>
    <property type="match status" value="1"/>
</dbReference>
<proteinExistence type="predicted"/>
<dbReference type="GO" id="GO:0004222">
    <property type="term" value="F:metalloendopeptidase activity"/>
    <property type="evidence" value="ECO:0007669"/>
    <property type="project" value="TreeGrafter"/>
</dbReference>
<dbReference type="PANTHER" id="PTHR21666:SF270">
    <property type="entry name" value="MUREIN HYDROLASE ACTIVATOR ENVC"/>
    <property type="match status" value="1"/>
</dbReference>
<dbReference type="Pfam" id="PF01551">
    <property type="entry name" value="Peptidase_M23"/>
    <property type="match status" value="1"/>
</dbReference>
<sequence>MRGRFVIAAVAAGAFVTAGQSTQFGLDSENDLIYAAEDVDLAAGSGAGAAPAHNGVGGTRIAPEVLPIAQTAEPNAAVGQIVKSQQMEVETAAAEAEAARPKFWAPAEGTYTSGYGARWGTTHYGMDIANAIGTPILAAHDGVVIEAGTASGFGLWVRVQASDGTVTVYGHIDSYSVRPGQQVQAGEQIAVMGNRGFSTGPHLHFEVWSPGDGKKINPVTWLQERGIQT</sequence>